<dbReference type="Gene3D" id="2.60.40.1120">
    <property type="entry name" value="Carboxypeptidase-like, regulatory domain"/>
    <property type="match status" value="1"/>
</dbReference>
<dbReference type="PANTHER" id="PTHR30069">
    <property type="entry name" value="TONB-DEPENDENT OUTER MEMBRANE RECEPTOR"/>
    <property type="match status" value="1"/>
</dbReference>
<evidence type="ECO:0000256" key="2">
    <source>
        <dbReference type="ARBA" id="ARBA00022448"/>
    </source>
</evidence>
<evidence type="ECO:0000313" key="10">
    <source>
        <dbReference type="Proteomes" id="UP000787625"/>
    </source>
</evidence>
<keyword evidence="3" id="KW-1134">Transmembrane beta strand</keyword>
<gene>
    <name evidence="9" type="ORF">IAA93_04755</name>
</gene>
<dbReference type="InterPro" id="IPR012910">
    <property type="entry name" value="Plug_dom"/>
</dbReference>
<dbReference type="PANTHER" id="PTHR30069:SF57">
    <property type="entry name" value="TONB-DEPENDENT RECEPTOR"/>
    <property type="match status" value="1"/>
</dbReference>
<reference evidence="9" key="2">
    <citation type="submission" date="2021-04" db="EMBL/GenBank/DDBJ databases">
        <authorList>
            <person name="Gilroy R."/>
        </authorList>
    </citation>
    <scope>NUCLEOTIDE SEQUENCE</scope>
    <source>
        <strain evidence="9">MalCec1-1739</strain>
    </source>
</reference>
<dbReference type="Proteomes" id="UP000787625">
    <property type="component" value="Unassembled WGS sequence"/>
</dbReference>
<feature type="domain" description="TonB-dependent receptor plug" evidence="8">
    <location>
        <begin position="124"/>
        <end position="226"/>
    </location>
</feature>
<dbReference type="Pfam" id="PF13620">
    <property type="entry name" value="CarboxypepD_reg"/>
    <property type="match status" value="1"/>
</dbReference>
<evidence type="ECO:0000256" key="1">
    <source>
        <dbReference type="ARBA" id="ARBA00004571"/>
    </source>
</evidence>
<evidence type="ECO:0000313" key="9">
    <source>
        <dbReference type="EMBL" id="HJD53017.1"/>
    </source>
</evidence>
<feature type="signal peptide" evidence="7">
    <location>
        <begin position="1"/>
        <end position="21"/>
    </location>
</feature>
<dbReference type="InterPro" id="IPR039426">
    <property type="entry name" value="TonB-dep_rcpt-like"/>
</dbReference>
<dbReference type="Gene3D" id="2.40.170.20">
    <property type="entry name" value="TonB-dependent receptor, beta-barrel domain"/>
    <property type="match status" value="1"/>
</dbReference>
<dbReference type="Gene3D" id="2.170.130.10">
    <property type="entry name" value="TonB-dependent receptor, plug domain"/>
    <property type="match status" value="1"/>
</dbReference>
<keyword evidence="4" id="KW-0812">Transmembrane</keyword>
<name>A0A9D2ZUF2_9BACT</name>
<protein>
    <submittedName>
        <fullName evidence="9">TonB-dependent receptor</fullName>
    </submittedName>
</protein>
<keyword evidence="9" id="KW-0675">Receptor</keyword>
<evidence type="ECO:0000256" key="3">
    <source>
        <dbReference type="ARBA" id="ARBA00022452"/>
    </source>
</evidence>
<dbReference type="Pfam" id="PF07715">
    <property type="entry name" value="Plug"/>
    <property type="match status" value="1"/>
</dbReference>
<keyword evidence="5" id="KW-0472">Membrane</keyword>
<keyword evidence="2" id="KW-0813">Transport</keyword>
<reference evidence="9" key="1">
    <citation type="journal article" date="2021" name="PeerJ">
        <title>Extensive microbial diversity within the chicken gut microbiome revealed by metagenomics and culture.</title>
        <authorList>
            <person name="Gilroy R."/>
            <person name="Ravi A."/>
            <person name="Getino M."/>
            <person name="Pursley I."/>
            <person name="Horton D.L."/>
            <person name="Alikhan N.F."/>
            <person name="Baker D."/>
            <person name="Gharbi K."/>
            <person name="Hall N."/>
            <person name="Watson M."/>
            <person name="Adriaenssens E.M."/>
            <person name="Foster-Nyarko E."/>
            <person name="Jarju S."/>
            <person name="Secka A."/>
            <person name="Antonio M."/>
            <person name="Oren A."/>
            <person name="Chaudhuri R.R."/>
            <person name="La Ragione R."/>
            <person name="Hildebrand F."/>
            <person name="Pallen M.J."/>
        </authorList>
    </citation>
    <scope>NUCLEOTIDE SEQUENCE</scope>
    <source>
        <strain evidence="9">MalCec1-1739</strain>
    </source>
</reference>
<dbReference type="InterPro" id="IPR036942">
    <property type="entry name" value="Beta-barrel_TonB_sf"/>
</dbReference>
<evidence type="ECO:0000256" key="4">
    <source>
        <dbReference type="ARBA" id="ARBA00022692"/>
    </source>
</evidence>
<evidence type="ECO:0000256" key="6">
    <source>
        <dbReference type="ARBA" id="ARBA00023237"/>
    </source>
</evidence>
<dbReference type="EMBL" id="DWUP01000097">
    <property type="protein sequence ID" value="HJD53017.1"/>
    <property type="molecule type" value="Genomic_DNA"/>
</dbReference>
<comment type="subcellular location">
    <subcellularLocation>
        <location evidence="1">Cell outer membrane</location>
        <topology evidence="1">Multi-pass membrane protein</topology>
    </subcellularLocation>
</comment>
<feature type="chain" id="PRO_5039593740" evidence="7">
    <location>
        <begin position="22"/>
        <end position="788"/>
    </location>
</feature>
<dbReference type="AlphaFoldDB" id="A0A9D2ZUF2"/>
<comment type="caution">
    <text evidence="9">The sequence shown here is derived from an EMBL/GenBank/DDBJ whole genome shotgun (WGS) entry which is preliminary data.</text>
</comment>
<accession>A0A9D2ZUF2</accession>
<keyword evidence="6" id="KW-0998">Cell outer membrane</keyword>
<dbReference type="InterPro" id="IPR008969">
    <property type="entry name" value="CarboxyPept-like_regulatory"/>
</dbReference>
<keyword evidence="7" id="KW-0732">Signal</keyword>
<proteinExistence type="predicted"/>
<dbReference type="SUPFAM" id="SSF49464">
    <property type="entry name" value="Carboxypeptidase regulatory domain-like"/>
    <property type="match status" value="1"/>
</dbReference>
<evidence type="ECO:0000256" key="7">
    <source>
        <dbReference type="SAM" id="SignalP"/>
    </source>
</evidence>
<organism evidence="9 10">
    <name type="scientific">Candidatus Avibacteroides avistercoris</name>
    <dbReference type="NCBI Taxonomy" id="2840690"/>
    <lineage>
        <taxon>Bacteria</taxon>
        <taxon>Pseudomonadati</taxon>
        <taxon>Bacteroidota</taxon>
        <taxon>Bacteroidia</taxon>
        <taxon>Bacteroidales</taxon>
        <taxon>Bacteroidaceae</taxon>
        <taxon>Bacteroidaceae incertae sedis</taxon>
        <taxon>Candidatus Avibacteroides</taxon>
    </lineage>
</organism>
<dbReference type="GO" id="GO:0009279">
    <property type="term" value="C:cell outer membrane"/>
    <property type="evidence" value="ECO:0007669"/>
    <property type="project" value="UniProtKB-SubCell"/>
</dbReference>
<sequence length="788" mass="87304">MKQTIMTAATALMLVIWAATAAAYDIRGRVIDKMSRAPIAYANVSVVGLPTVGATTADDGTFTITGLKPGFYSLTASFVGYKTAVTSDYQVAQTAPFVEIELEEDSEMLDGVTVTSSVFRRLPDAPNSLRLISLQEIEKSPGGNRDISRIVRSYPGVSYSPAGYRNDLIVRGGSPSENRFFMDGIEIPNINHFSTQGASGGPVGIINADFLREVKFYTGSFPADKGNALSSILDFSLKDGNMTSNTYKATLGASEVSFTGDGHIGERVSYLVSVRQSYLQLLFKMLGLPFLPKYTDGQLKLKVKIDRHNELTILGLFGIDDMQLNTSITGGNAEYLLSYLPTIKQETFTAGAAYKHYGGRHVQTLSLGHSWLNNRNFKYRNNDESSEDNLTLRIGSIEQKTSLRFDNKAYLGRWTWAVGADVAYASYTDESFRRIFTDRTMTSTYSTDLGLVMWGIYTTASYTSADDRFSTSFGFRSDGTDFSHKTSQMWRNISPRASVTYSPSRHVDISASAGYYSQLPAYTALGYKDNDGHYANTGLDYMHVMQGTLGVNWNVRPNASLSVEAFYKGYTDIPLSVSDNIPLLCKGNDYGVVGNEALISSASGRSYGVELMGKWQVPGKVSLVSSLTIYKSEYRNDRHSPYIASAWDNRFVWNTSCTYELPHSWSIGARLSCLGGAPYTPYDADKSSLIEAWDATGRPYLDYSRYNDERLPAYYQLDVRVDKVFFFPRVRFGVYVDLQNVTVSQYRQPDALMSTGIIDPADPRRYVMKSVDQDSGSLIPTIGLSVEF</sequence>
<dbReference type="GO" id="GO:0015344">
    <property type="term" value="F:siderophore uptake transmembrane transporter activity"/>
    <property type="evidence" value="ECO:0007669"/>
    <property type="project" value="TreeGrafter"/>
</dbReference>
<dbReference type="InterPro" id="IPR037066">
    <property type="entry name" value="Plug_dom_sf"/>
</dbReference>
<dbReference type="SUPFAM" id="SSF56935">
    <property type="entry name" value="Porins"/>
    <property type="match status" value="1"/>
</dbReference>
<evidence type="ECO:0000259" key="8">
    <source>
        <dbReference type="Pfam" id="PF07715"/>
    </source>
</evidence>
<evidence type="ECO:0000256" key="5">
    <source>
        <dbReference type="ARBA" id="ARBA00023136"/>
    </source>
</evidence>
<dbReference type="GO" id="GO:0044718">
    <property type="term" value="P:siderophore transmembrane transport"/>
    <property type="evidence" value="ECO:0007669"/>
    <property type="project" value="TreeGrafter"/>
</dbReference>